<dbReference type="Pfam" id="PF01968">
    <property type="entry name" value="Hydantoinase_A"/>
    <property type="match status" value="1"/>
</dbReference>
<dbReference type="Proteomes" id="UP000267536">
    <property type="component" value="Unassembled WGS sequence"/>
</dbReference>
<keyword evidence="5" id="KW-1185">Reference proteome</keyword>
<reference evidence="4 5" key="1">
    <citation type="submission" date="2018-11" db="EMBL/GenBank/DDBJ databases">
        <title>Draft genome sequence of Gordonia sp. RS15-1S isolated from rice stems.</title>
        <authorList>
            <person name="Muangham S."/>
        </authorList>
    </citation>
    <scope>NUCLEOTIDE SEQUENCE [LARGE SCALE GENOMIC DNA]</scope>
    <source>
        <strain evidence="4 5">RS15-1S</strain>
    </source>
</reference>
<dbReference type="Pfam" id="PF05378">
    <property type="entry name" value="Hydant_A_N"/>
    <property type="match status" value="1"/>
</dbReference>
<dbReference type="GO" id="GO:0006749">
    <property type="term" value="P:glutathione metabolic process"/>
    <property type="evidence" value="ECO:0007669"/>
    <property type="project" value="TreeGrafter"/>
</dbReference>
<feature type="domain" description="Acetophenone carboxylase-like C-terminal" evidence="3">
    <location>
        <begin position="518"/>
        <end position="691"/>
    </location>
</feature>
<dbReference type="InterPro" id="IPR045079">
    <property type="entry name" value="Oxoprolinase-like"/>
</dbReference>
<accession>A0A3N4GCC0</accession>
<organism evidence="4 5">
    <name type="scientific">Gordonia oryzae</name>
    <dbReference type="NCBI Taxonomy" id="2487349"/>
    <lineage>
        <taxon>Bacteria</taxon>
        <taxon>Bacillati</taxon>
        <taxon>Actinomycetota</taxon>
        <taxon>Actinomycetes</taxon>
        <taxon>Mycobacteriales</taxon>
        <taxon>Gordoniaceae</taxon>
        <taxon>Gordonia</taxon>
    </lineage>
</organism>
<dbReference type="InterPro" id="IPR008040">
    <property type="entry name" value="Hydant_A_N"/>
</dbReference>
<dbReference type="PANTHER" id="PTHR11365">
    <property type="entry name" value="5-OXOPROLINASE RELATED"/>
    <property type="match status" value="1"/>
</dbReference>
<dbReference type="InterPro" id="IPR043129">
    <property type="entry name" value="ATPase_NBD"/>
</dbReference>
<comment type="caution">
    <text evidence="4">The sequence shown here is derived from an EMBL/GenBank/DDBJ whole genome shotgun (WGS) entry which is preliminary data.</text>
</comment>
<dbReference type="GO" id="GO:0005829">
    <property type="term" value="C:cytosol"/>
    <property type="evidence" value="ECO:0007669"/>
    <property type="project" value="TreeGrafter"/>
</dbReference>
<dbReference type="PANTHER" id="PTHR11365:SF23">
    <property type="entry name" value="HYPOTHETICAL 5-OXOPROLINASE (EUROFUNG)-RELATED"/>
    <property type="match status" value="1"/>
</dbReference>
<name>A0A3N4GCC0_9ACTN</name>
<evidence type="ECO:0000313" key="5">
    <source>
        <dbReference type="Proteomes" id="UP000267536"/>
    </source>
</evidence>
<evidence type="ECO:0000259" key="3">
    <source>
        <dbReference type="Pfam" id="PF19278"/>
    </source>
</evidence>
<evidence type="ECO:0000259" key="1">
    <source>
        <dbReference type="Pfam" id="PF01968"/>
    </source>
</evidence>
<dbReference type="Pfam" id="PF19278">
    <property type="entry name" value="Hydant_A_C"/>
    <property type="match status" value="1"/>
</dbReference>
<dbReference type="InterPro" id="IPR002821">
    <property type="entry name" value="Hydantoinase_A"/>
</dbReference>
<dbReference type="GO" id="GO:0017168">
    <property type="term" value="F:5-oxoprolinase (ATP-hydrolyzing) activity"/>
    <property type="evidence" value="ECO:0007669"/>
    <property type="project" value="TreeGrafter"/>
</dbReference>
<dbReference type="RefSeq" id="WP_123931260.1">
    <property type="nucleotide sequence ID" value="NZ_JBPSDP010000010.1"/>
</dbReference>
<evidence type="ECO:0000259" key="2">
    <source>
        <dbReference type="Pfam" id="PF05378"/>
    </source>
</evidence>
<sequence>MQYVLGIDVGGTFTDAVAADEQGRVVGAKTPSTPSDYADGVLNAISELAETLGISEAELLANTAYIAHGTTSTLNALVTGNVNGVGFITTKGHGDSIAIMNVEGRYLGLSGSEAQDLINTRKPAPLVPRTKVMEVTERVDQGGTILVHLNEDEVRAAVRELVDSGIDAIAVSLLWSFQNPAHERRIRQIINEVAPDVFVSISSEVSPRIREFSRSSTTIMNTQLGPPLKRYLEPLSAELKRRGVAGPLLIMQSSGGTVSAAEAPASAITTVGSVLSGGVVGASRLAAQLGHRNVITADVGGTTFLVGLVVDGEPVRAAGTIINQHPINVPTIKVDVIGSGGGAIAWIDAGGNLRVGPKSAAAVPGPAAYGHGGIHPTVTDADLVLGIINPDYFLGGKRALRVDLAEKALLENIGNPLGLNAREAAAAVYEVQNAQTADLMRKSVVESGNDPRDFVVYAFGGAGPIHASAFSMELGAKELVIPLGAAASGFSAYGLAASDVIVSAELSDPSPFPVSPDRVNENFRTLASQVSDALDRQGVEFESLSLTREFDARYTAQMFEVTAPAPPEDVDESGIGLMTESFERRYAELYGEGSGLPAAGLQIITYRVRGIGRLPFRPTLPEHLRADSSNAQEAIKGHRQVFLQVERGFEETAIYDYGLLRAGHRIQGPAVVEVPTTTVTIPAGYEAHIDALGNIRIPLDTHA</sequence>
<dbReference type="SUPFAM" id="SSF53067">
    <property type="entry name" value="Actin-like ATPase domain"/>
    <property type="match status" value="1"/>
</dbReference>
<evidence type="ECO:0000313" key="4">
    <source>
        <dbReference type="EMBL" id="RPA59037.1"/>
    </source>
</evidence>
<gene>
    <name evidence="4" type="ORF">EF294_14540</name>
</gene>
<feature type="domain" description="Hydantoinase A/oxoprolinase" evidence="1">
    <location>
        <begin position="214"/>
        <end position="501"/>
    </location>
</feature>
<dbReference type="AlphaFoldDB" id="A0A3N4GCC0"/>
<dbReference type="Gene3D" id="3.30.420.40">
    <property type="match status" value="1"/>
</dbReference>
<dbReference type="OrthoDB" id="9768323at2"/>
<proteinExistence type="predicted"/>
<protein>
    <submittedName>
        <fullName evidence="4">Hydantoinase/oxoprolinase family protein</fullName>
    </submittedName>
</protein>
<dbReference type="InterPro" id="IPR049517">
    <property type="entry name" value="ACX-like_C"/>
</dbReference>
<feature type="domain" description="Hydantoinase/oxoprolinase N-terminal" evidence="2">
    <location>
        <begin position="5"/>
        <end position="193"/>
    </location>
</feature>
<dbReference type="EMBL" id="RKMH01000010">
    <property type="protein sequence ID" value="RPA59037.1"/>
    <property type="molecule type" value="Genomic_DNA"/>
</dbReference>